<accession>A0A7X3G7T8</accession>
<dbReference type="Proteomes" id="UP000443353">
    <property type="component" value="Unassembled WGS sequence"/>
</dbReference>
<name>A0A7X3G7T8_9BURK</name>
<evidence type="ECO:0000313" key="3">
    <source>
        <dbReference type="Proteomes" id="UP000443353"/>
    </source>
</evidence>
<comment type="caution">
    <text evidence="2">The sequence shown here is derived from an EMBL/GenBank/DDBJ whole genome shotgun (WGS) entry which is preliminary data.</text>
</comment>
<gene>
    <name evidence="2" type="ORF">GPY61_31915</name>
</gene>
<dbReference type="RefSeq" id="WP_160410953.1">
    <property type="nucleotide sequence ID" value="NZ_WSES01000019.1"/>
</dbReference>
<evidence type="ECO:0000313" key="2">
    <source>
        <dbReference type="EMBL" id="MVW64529.1"/>
    </source>
</evidence>
<proteinExistence type="predicted"/>
<feature type="region of interest" description="Disordered" evidence="1">
    <location>
        <begin position="1"/>
        <end position="20"/>
    </location>
</feature>
<dbReference type="AlphaFoldDB" id="A0A7X3G7T8"/>
<dbReference type="EMBL" id="WSES01000019">
    <property type="protein sequence ID" value="MVW64529.1"/>
    <property type="molecule type" value="Genomic_DNA"/>
</dbReference>
<sequence length="49" mass="5197">MMRTRMRSTTHGDAQPLQVDQLDHAAALALPYSPAAPAHGSWPATRAAA</sequence>
<keyword evidence="3" id="KW-1185">Reference proteome</keyword>
<reference evidence="2 3" key="1">
    <citation type="submission" date="2019-12" db="EMBL/GenBank/DDBJ databases">
        <authorList>
            <person name="Li C."/>
            <person name="Zhao J."/>
        </authorList>
    </citation>
    <scope>NUCLEOTIDE SEQUENCE [LARGE SCALE GENOMIC DNA]</scope>
    <source>
        <strain evidence="2 3">NEAU-DD11</strain>
    </source>
</reference>
<protein>
    <submittedName>
        <fullName evidence="2">Uncharacterized protein</fullName>
    </submittedName>
</protein>
<evidence type="ECO:0000256" key="1">
    <source>
        <dbReference type="SAM" id="MobiDB-lite"/>
    </source>
</evidence>
<organism evidence="2 3">
    <name type="scientific">Massilia cellulosiltytica</name>
    <dbReference type="NCBI Taxonomy" id="2683234"/>
    <lineage>
        <taxon>Bacteria</taxon>
        <taxon>Pseudomonadati</taxon>
        <taxon>Pseudomonadota</taxon>
        <taxon>Betaproteobacteria</taxon>
        <taxon>Burkholderiales</taxon>
        <taxon>Oxalobacteraceae</taxon>
        <taxon>Telluria group</taxon>
        <taxon>Massilia</taxon>
    </lineage>
</organism>